<comment type="caution">
    <text evidence="1">The sequence shown here is derived from an EMBL/GenBank/DDBJ whole genome shotgun (WGS) entry which is preliminary data.</text>
</comment>
<evidence type="ECO:0000313" key="1">
    <source>
        <dbReference type="EMBL" id="RFU70362.1"/>
    </source>
</evidence>
<dbReference type="EMBL" id="QVTE01000016">
    <property type="protein sequence ID" value="RFU70362.1"/>
    <property type="molecule type" value="Genomic_DNA"/>
</dbReference>
<reference evidence="1 2" key="1">
    <citation type="submission" date="2018-08" db="EMBL/GenBank/DDBJ databases">
        <title>Bacillus chawlae sp. nov., Bacillus glennii sp. nov., and Bacillus saganii sp. nov. Isolated from the Vehicle Assembly Building at Kennedy Space Center where the Viking Spacecraft were Assembled.</title>
        <authorList>
            <person name="Seuylemezian A."/>
            <person name="Vaishampayan P."/>
        </authorList>
    </citation>
    <scope>NUCLEOTIDE SEQUENCE [LARGE SCALE GENOMIC DNA]</scope>
    <source>
        <strain evidence="1 2">V47-23a</strain>
    </source>
</reference>
<gene>
    <name evidence="1" type="ORF">D0469_07105</name>
</gene>
<protein>
    <submittedName>
        <fullName evidence="1">Uncharacterized protein</fullName>
    </submittedName>
</protein>
<dbReference type="Proteomes" id="UP000264541">
    <property type="component" value="Unassembled WGS sequence"/>
</dbReference>
<sequence>MDLIKDLSDILVEEYKKLGIPIQNKDTHHLLTGFFNLSDKTISPKRRTIRISKELNEKNLEEPYNEYLKQIRHKFKYGKNVNTYLSKKAFKPAQKDPLLYDWGIHHLHLNNEFSPEGFVERSDYLLFCIIKSDTVYFIDVTKHKLDDRTEFSQQKLLRIVKSNWSHLLEPFKMKGFSSLERKMTDKDYAELRHAGAMSFVEIDGEVFAMIGGGISTARTNIKHTIKADNVFRSLRDMEEHLHQIQKDLLEINLNTKLPQININYKLIQEGDSFFVIEEKSGNKVIESKSLYNVIFGLKDFINN</sequence>
<organism evidence="1 2">
    <name type="scientific">Peribacillus saganii</name>
    <dbReference type="NCBI Taxonomy" id="2303992"/>
    <lineage>
        <taxon>Bacteria</taxon>
        <taxon>Bacillati</taxon>
        <taxon>Bacillota</taxon>
        <taxon>Bacilli</taxon>
        <taxon>Bacillales</taxon>
        <taxon>Bacillaceae</taxon>
        <taxon>Peribacillus</taxon>
    </lineage>
</organism>
<proteinExistence type="predicted"/>
<dbReference type="AlphaFoldDB" id="A0A372LRF6"/>
<keyword evidence="2" id="KW-1185">Reference proteome</keyword>
<name>A0A372LRF6_9BACI</name>
<accession>A0A372LRF6</accession>
<evidence type="ECO:0000313" key="2">
    <source>
        <dbReference type="Proteomes" id="UP000264541"/>
    </source>
</evidence>